<gene>
    <name evidence="2" type="ORF">UA74_13735</name>
</gene>
<name>A0AAC9LDG2_9PSEU</name>
<dbReference type="AlphaFoldDB" id="A0AAC9LDG2"/>
<evidence type="ECO:0000313" key="3">
    <source>
        <dbReference type="Proteomes" id="UP000185511"/>
    </source>
</evidence>
<organism evidence="2 3">
    <name type="scientific">Actinoalloteichus fjordicus</name>
    <dbReference type="NCBI Taxonomy" id="1612552"/>
    <lineage>
        <taxon>Bacteria</taxon>
        <taxon>Bacillati</taxon>
        <taxon>Actinomycetota</taxon>
        <taxon>Actinomycetes</taxon>
        <taxon>Pseudonocardiales</taxon>
        <taxon>Pseudonocardiaceae</taxon>
        <taxon>Actinoalloteichus</taxon>
    </lineage>
</organism>
<proteinExistence type="predicted"/>
<keyword evidence="3" id="KW-1185">Reference proteome</keyword>
<sequence>MTPTVLAPTPPRRRQWGQRAETADGPRDCDAAAVDRAVGTVEAPDNQRWAGRFRRLEHRRDDGYRSVTVAVCGAVLVPVDEWVRLLRCATCFPAVDS</sequence>
<dbReference type="KEGG" id="acad:UA74_13735"/>
<dbReference type="Proteomes" id="UP000185511">
    <property type="component" value="Chromosome"/>
</dbReference>
<accession>A0AAC9LDG2</accession>
<evidence type="ECO:0000313" key="2">
    <source>
        <dbReference type="EMBL" id="APU14805.1"/>
    </source>
</evidence>
<dbReference type="RefSeq" id="WP_157434166.1">
    <property type="nucleotide sequence ID" value="NZ_CP016076.1"/>
</dbReference>
<protein>
    <submittedName>
        <fullName evidence="2">Uncharacterized protein</fullName>
    </submittedName>
</protein>
<dbReference type="EMBL" id="CP016076">
    <property type="protein sequence ID" value="APU14805.1"/>
    <property type="molecule type" value="Genomic_DNA"/>
</dbReference>
<evidence type="ECO:0000256" key="1">
    <source>
        <dbReference type="SAM" id="MobiDB-lite"/>
    </source>
</evidence>
<reference evidence="3" key="1">
    <citation type="submission" date="2016-06" db="EMBL/GenBank/DDBJ databases">
        <title>Complete genome sequence of Actinoalloteichus fjordicus DSM 46855 (=ADI127-17), type strain of the new species Actinoalloteichus fjordicus.</title>
        <authorList>
            <person name="Ruckert C."/>
            <person name="Nouioui I."/>
            <person name="Willmese J."/>
            <person name="van Wezel G."/>
            <person name="Klenk H.-P."/>
            <person name="Kalinowski J."/>
            <person name="Zotchev S.B."/>
        </authorList>
    </citation>
    <scope>NUCLEOTIDE SEQUENCE [LARGE SCALE GENOMIC DNA]</scope>
    <source>
        <strain evidence="3">ADI127-7</strain>
    </source>
</reference>
<feature type="region of interest" description="Disordered" evidence="1">
    <location>
        <begin position="1"/>
        <end position="29"/>
    </location>
</feature>